<accession>A0AAV4U7H0</accession>
<name>A0AAV4U7H0_CAEEX</name>
<evidence type="ECO:0008006" key="4">
    <source>
        <dbReference type="Google" id="ProtNLM"/>
    </source>
</evidence>
<proteinExistence type="predicted"/>
<dbReference type="AlphaFoldDB" id="A0AAV4U7H0"/>
<comment type="caution">
    <text evidence="2">The sequence shown here is derived from an EMBL/GenBank/DDBJ whole genome shotgun (WGS) entry which is preliminary data.</text>
</comment>
<evidence type="ECO:0000313" key="2">
    <source>
        <dbReference type="EMBL" id="GIY53772.1"/>
    </source>
</evidence>
<gene>
    <name evidence="2" type="ORF">CEXT_136941</name>
</gene>
<reference evidence="2 3" key="1">
    <citation type="submission" date="2021-06" db="EMBL/GenBank/DDBJ databases">
        <title>Caerostris extrusa draft genome.</title>
        <authorList>
            <person name="Kono N."/>
            <person name="Arakawa K."/>
        </authorList>
    </citation>
    <scope>NUCLEOTIDE SEQUENCE [LARGE SCALE GENOMIC DNA]</scope>
</reference>
<evidence type="ECO:0000256" key="1">
    <source>
        <dbReference type="SAM" id="MobiDB-lite"/>
    </source>
</evidence>
<feature type="region of interest" description="Disordered" evidence="1">
    <location>
        <begin position="1"/>
        <end position="23"/>
    </location>
</feature>
<dbReference type="Proteomes" id="UP001054945">
    <property type="component" value="Unassembled WGS sequence"/>
</dbReference>
<organism evidence="2 3">
    <name type="scientific">Caerostris extrusa</name>
    <name type="common">Bark spider</name>
    <name type="synonym">Caerostris bankana</name>
    <dbReference type="NCBI Taxonomy" id="172846"/>
    <lineage>
        <taxon>Eukaryota</taxon>
        <taxon>Metazoa</taxon>
        <taxon>Ecdysozoa</taxon>
        <taxon>Arthropoda</taxon>
        <taxon>Chelicerata</taxon>
        <taxon>Arachnida</taxon>
        <taxon>Araneae</taxon>
        <taxon>Araneomorphae</taxon>
        <taxon>Entelegynae</taxon>
        <taxon>Araneoidea</taxon>
        <taxon>Araneidae</taxon>
        <taxon>Caerostris</taxon>
    </lineage>
</organism>
<evidence type="ECO:0000313" key="3">
    <source>
        <dbReference type="Proteomes" id="UP001054945"/>
    </source>
</evidence>
<protein>
    <recommendedName>
        <fullName evidence="4">AMP-dependent synthetase/ligase domain-containing protein</fullName>
    </recommendedName>
</protein>
<dbReference type="EMBL" id="BPLR01012402">
    <property type="protein sequence ID" value="GIY53772.1"/>
    <property type="molecule type" value="Genomic_DNA"/>
</dbReference>
<sequence length="109" mass="12377">MLKYTSSNQLPPMDHGNTTTPCQKLSDLRRKLCPWRVLNVYGTSEMHLLSGPMNLEKDENAESLDRGAMCIDRGPFVEDRESGMYRNDGSAWTSTLIIPHREVGRPILQ</sequence>
<keyword evidence="3" id="KW-1185">Reference proteome</keyword>